<gene>
    <name evidence="4" type="ORF">ANDA3_1133</name>
    <name evidence="5" type="ORF">DAR2_1003</name>
    <name evidence="6" type="ORF">DAR3_1000</name>
</gene>
<evidence type="ECO:0000313" key="6">
    <source>
        <dbReference type="EMBL" id="VFR87441.1"/>
    </source>
</evidence>
<evidence type="ECO:0000256" key="2">
    <source>
        <dbReference type="ARBA" id="ARBA00023315"/>
    </source>
</evidence>
<proteinExistence type="predicted"/>
<dbReference type="GO" id="GO:0016747">
    <property type="term" value="F:acyltransferase activity, transferring groups other than amino-acyl groups"/>
    <property type="evidence" value="ECO:0007669"/>
    <property type="project" value="InterPro"/>
</dbReference>
<evidence type="ECO:0000259" key="3">
    <source>
        <dbReference type="PROSITE" id="PS51186"/>
    </source>
</evidence>
<dbReference type="InterPro" id="IPR000182">
    <property type="entry name" value="GNAT_dom"/>
</dbReference>
<evidence type="ECO:0000313" key="4">
    <source>
        <dbReference type="EMBL" id="VFR23410.1"/>
    </source>
</evidence>
<dbReference type="PANTHER" id="PTHR43877">
    <property type="entry name" value="AMINOALKYLPHOSPHONATE N-ACETYLTRANSFERASE-RELATED-RELATED"/>
    <property type="match status" value="1"/>
</dbReference>
<organism evidence="6">
    <name type="scientific">plant metagenome</name>
    <dbReference type="NCBI Taxonomy" id="1297885"/>
    <lineage>
        <taxon>unclassified sequences</taxon>
        <taxon>metagenomes</taxon>
        <taxon>organismal metagenomes</taxon>
    </lineage>
</organism>
<dbReference type="Pfam" id="PF00583">
    <property type="entry name" value="Acetyltransf_1"/>
    <property type="match status" value="1"/>
</dbReference>
<dbReference type="SUPFAM" id="SSF55729">
    <property type="entry name" value="Acyl-CoA N-acyltransferases (Nat)"/>
    <property type="match status" value="1"/>
</dbReference>
<dbReference type="EMBL" id="CAADIJ010000028">
    <property type="protein sequence ID" value="VFR87441.1"/>
    <property type="molecule type" value="Genomic_DNA"/>
</dbReference>
<dbReference type="PROSITE" id="PS51186">
    <property type="entry name" value="GNAT"/>
    <property type="match status" value="1"/>
</dbReference>
<evidence type="ECO:0000256" key="1">
    <source>
        <dbReference type="ARBA" id="ARBA00022679"/>
    </source>
</evidence>
<protein>
    <submittedName>
        <fullName evidence="6">Histone acetyltransferase HPA2 and related acetyltransferases</fullName>
    </submittedName>
</protein>
<sequence length="169" mass="19165">MNDNIPHQHAGSFTIRRVAQGDREPWQKLYRQYAEFYRVEVNDAVLEQTWSWLMAPEHPEEGIVVELANGVLAGMAHYRAFPKPLLGQDAGFLDDLFVLPAHRGEGIGRGLVAAVAAIARERGWPLVRWITAHDNTPARHLYDGMAEATTWVTYDLNPAMHEQPERGKR</sequence>
<evidence type="ECO:0000313" key="5">
    <source>
        <dbReference type="EMBL" id="VFR61378.1"/>
    </source>
</evidence>
<dbReference type="EMBL" id="CAADIL010000003">
    <property type="protein sequence ID" value="VFR61378.1"/>
    <property type="molecule type" value="Genomic_DNA"/>
</dbReference>
<feature type="domain" description="N-acetyltransferase" evidence="3">
    <location>
        <begin position="13"/>
        <end position="167"/>
    </location>
</feature>
<dbReference type="PANTHER" id="PTHR43877:SF2">
    <property type="entry name" value="AMINOALKYLPHOSPHONATE N-ACETYLTRANSFERASE-RELATED"/>
    <property type="match status" value="1"/>
</dbReference>
<dbReference type="InterPro" id="IPR050832">
    <property type="entry name" value="Bact_Acetyltransf"/>
</dbReference>
<accession>A0A484UL92</accession>
<name>A0A484UL92_9ZZZZ</name>
<dbReference type="EMBL" id="CAADIC010000003">
    <property type="protein sequence ID" value="VFR23410.1"/>
    <property type="molecule type" value="Genomic_DNA"/>
</dbReference>
<keyword evidence="1 6" id="KW-0808">Transferase</keyword>
<keyword evidence="2" id="KW-0012">Acyltransferase</keyword>
<dbReference type="CDD" id="cd04301">
    <property type="entry name" value="NAT_SF"/>
    <property type="match status" value="1"/>
</dbReference>
<reference evidence="6" key="1">
    <citation type="submission" date="2019-03" db="EMBL/GenBank/DDBJ databases">
        <authorList>
            <person name="Danneels B."/>
        </authorList>
    </citation>
    <scope>NUCLEOTIDE SEQUENCE</scope>
</reference>
<dbReference type="InterPro" id="IPR016181">
    <property type="entry name" value="Acyl_CoA_acyltransferase"/>
</dbReference>
<dbReference type="Gene3D" id="3.40.630.30">
    <property type="match status" value="1"/>
</dbReference>
<dbReference type="AlphaFoldDB" id="A0A484UL92"/>